<evidence type="ECO:0000313" key="4">
    <source>
        <dbReference type="EMBL" id="PSC76865.1"/>
    </source>
</evidence>
<dbReference type="STRING" id="554055.A0A2P6VS09"/>
<evidence type="ECO:0000256" key="1">
    <source>
        <dbReference type="SAM" id="MobiDB-lite"/>
    </source>
</evidence>
<dbReference type="Gene3D" id="3.40.50.1820">
    <property type="entry name" value="alpha/beta hydrolase"/>
    <property type="match status" value="1"/>
</dbReference>
<accession>A0A2P6VS09</accession>
<feature type="domain" description="AB hydrolase-1" evidence="3">
    <location>
        <begin position="59"/>
        <end position="132"/>
    </location>
</feature>
<feature type="compositionally biased region" description="Pro residues" evidence="1">
    <location>
        <begin position="287"/>
        <end position="305"/>
    </location>
</feature>
<dbReference type="OrthoDB" id="10260961at2759"/>
<keyword evidence="5" id="KW-1185">Reference proteome</keyword>
<dbReference type="EMBL" id="LHPF02000001">
    <property type="protein sequence ID" value="PSC76865.1"/>
    <property type="molecule type" value="Genomic_DNA"/>
</dbReference>
<dbReference type="InterPro" id="IPR000073">
    <property type="entry name" value="AB_hydrolase_1"/>
</dbReference>
<dbReference type="InterPro" id="IPR029058">
    <property type="entry name" value="AB_hydrolase_fold"/>
</dbReference>
<protein>
    <submittedName>
        <fullName evidence="4">Band 7</fullName>
    </submittedName>
</protein>
<comment type="caution">
    <text evidence="4">The sequence shown here is derived from an EMBL/GenBank/DDBJ whole genome shotgun (WGS) entry which is preliminary data.</text>
</comment>
<dbReference type="AlphaFoldDB" id="A0A2P6VS09"/>
<keyword evidence="2" id="KW-0472">Membrane</keyword>
<dbReference type="PANTHER" id="PTHR42103:SF2">
    <property type="entry name" value="AB HYDROLASE-1 DOMAIN-CONTAINING PROTEIN"/>
    <property type="match status" value="1"/>
</dbReference>
<gene>
    <name evidence="4" type="primary">g877</name>
    <name evidence="4" type="ORF">C2E20_0877</name>
</gene>
<dbReference type="SUPFAM" id="SSF51126">
    <property type="entry name" value="Pectin lyase-like"/>
    <property type="match status" value="2"/>
</dbReference>
<keyword evidence="2" id="KW-0812">Transmembrane</keyword>
<dbReference type="InterPro" id="IPR011050">
    <property type="entry name" value="Pectin_lyase_fold/virulence"/>
</dbReference>
<dbReference type="SUPFAM" id="SSF53474">
    <property type="entry name" value="alpha/beta-Hydrolases"/>
    <property type="match status" value="1"/>
</dbReference>
<sequence>MIDTRRGDLEALAVAAPERVGGAAAVILHPYALLGGSMNDPIVTELFRAATASPAFSLVLRYNQRGVGRSAGRINILGGDDMADVLDVVEYAAAQLPGPEKHVVLIGYSWGCCVAAHALASPHVAAYVGVSPPLGGLSWVLQTKKHFAEVCRASHVPRLVLLGDQDQFTAESALRQAVLEGGGALLRQDDSYQPEGDAAAAAAGTAAAAAAAARSGSSGGGAAVEALPGAPRRDLLLPLRHAAAVATSGIMTPCVDGAFPFITVALMAALWLLVLGLVASGAAAAAPPQPPPAPPPPFPAGGAAPPPTVDSVVATRWLPAERAIDWSRAGYKGGERAIPLQTTWKVFDVAMFGAVANSTQLADVGVQAALQAALSYGGNRVLRFPAGRFLLSKPIYANVSGLLHRRAQSAVVFRRRHGRAEREQPGPRELAKLVVSTEITRGSTVLKVNSTAAVKPGQWVELVIDDDSTFDNPTGECGTRVGSAGAAAPDNLAGLVVQQVPPRWQRDPIVQLAMESLSAENQSGGISVQQAVAAAAQQAADTGRQVGAAMADPGTIAAWVYGENLADSGGPGAINPTAMRFTFKVLRRYRSGGSHYIEMDRDLVFAVKPGWSATLRQYLPGIEKSGVEDLTITFRNPGRFQGHFTDKGYNAIQLAYASNCWVRNVRINSSDNGLFAYSTSFTTVDNVTVTPVDRTIDDGRNVNGHHAIYAVGPGQNNLFTRGKDLNLDHHKAGPFANLFTSINLGAATRPFTSGGRSDRGASTGRGETFWNVRAGDPNKSVKLPKCEFGPLLTLVLEKRSGDTCWEQQWKVSKWDSSLPWDLYEAQAKLRREVLASRRASAAA</sequence>
<evidence type="ECO:0000256" key="2">
    <source>
        <dbReference type="SAM" id="Phobius"/>
    </source>
</evidence>
<evidence type="ECO:0000259" key="3">
    <source>
        <dbReference type="Pfam" id="PF00561"/>
    </source>
</evidence>
<keyword evidence="2" id="KW-1133">Transmembrane helix</keyword>
<dbReference type="PANTHER" id="PTHR42103">
    <property type="entry name" value="ALPHA/BETA-HYDROLASES SUPERFAMILY PROTEIN"/>
    <property type="match status" value="1"/>
</dbReference>
<reference evidence="4 5" key="1">
    <citation type="journal article" date="2018" name="Plant J.">
        <title>Genome sequences of Chlorella sorokiniana UTEX 1602 and Micractinium conductrix SAG 241.80: implications to maltose excretion by a green alga.</title>
        <authorList>
            <person name="Arriola M.B."/>
            <person name="Velmurugan N."/>
            <person name="Zhang Y."/>
            <person name="Plunkett M.H."/>
            <person name="Hondzo H."/>
            <person name="Barney B.M."/>
        </authorList>
    </citation>
    <scope>NUCLEOTIDE SEQUENCE [LARGE SCALE GENOMIC DNA]</scope>
    <source>
        <strain evidence="4 5">SAG 241.80</strain>
    </source>
</reference>
<dbReference type="Gene3D" id="2.160.20.10">
    <property type="entry name" value="Single-stranded right-handed beta-helix, Pectin lyase-like"/>
    <property type="match status" value="2"/>
</dbReference>
<dbReference type="Proteomes" id="UP000239649">
    <property type="component" value="Unassembled WGS sequence"/>
</dbReference>
<proteinExistence type="predicted"/>
<organism evidence="4 5">
    <name type="scientific">Micractinium conductrix</name>
    <dbReference type="NCBI Taxonomy" id="554055"/>
    <lineage>
        <taxon>Eukaryota</taxon>
        <taxon>Viridiplantae</taxon>
        <taxon>Chlorophyta</taxon>
        <taxon>core chlorophytes</taxon>
        <taxon>Trebouxiophyceae</taxon>
        <taxon>Chlorellales</taxon>
        <taxon>Chlorellaceae</taxon>
        <taxon>Chlorella clade</taxon>
        <taxon>Micractinium</taxon>
    </lineage>
</organism>
<dbReference type="InterPro" id="IPR012334">
    <property type="entry name" value="Pectin_lyas_fold"/>
</dbReference>
<evidence type="ECO:0000313" key="5">
    <source>
        <dbReference type="Proteomes" id="UP000239649"/>
    </source>
</evidence>
<feature type="region of interest" description="Disordered" evidence="1">
    <location>
        <begin position="284"/>
        <end position="305"/>
    </location>
</feature>
<name>A0A2P6VS09_9CHLO</name>
<feature type="transmembrane region" description="Helical" evidence="2">
    <location>
        <begin position="261"/>
        <end position="286"/>
    </location>
</feature>
<dbReference type="Pfam" id="PF00561">
    <property type="entry name" value="Abhydrolase_1"/>
    <property type="match status" value="1"/>
</dbReference>